<proteinExistence type="predicted"/>
<keyword evidence="1" id="KW-0812">Transmembrane</keyword>
<dbReference type="PANTHER" id="PTHR38646:SF1">
    <property type="entry name" value="DUF202 DOMAIN-CONTAINING PROTEIN"/>
    <property type="match status" value="1"/>
</dbReference>
<protein>
    <recommendedName>
        <fullName evidence="4">DUF202 domain-containing protein</fullName>
    </recommendedName>
</protein>
<keyword evidence="1" id="KW-1133">Transmembrane helix</keyword>
<name>A0A8H7P410_9APHY</name>
<reference evidence="2" key="1">
    <citation type="submission" date="2020-11" db="EMBL/GenBank/DDBJ databases">
        <authorList>
            <person name="Koelle M."/>
            <person name="Horta M.A.C."/>
            <person name="Nowrousian M."/>
            <person name="Ohm R.A."/>
            <person name="Benz P."/>
            <person name="Pilgard A."/>
        </authorList>
    </citation>
    <scope>NUCLEOTIDE SEQUENCE</scope>
    <source>
        <strain evidence="2">FPRL280</strain>
    </source>
</reference>
<keyword evidence="1" id="KW-0472">Membrane</keyword>
<organism evidence="2 3">
    <name type="scientific">Rhodonia placenta</name>
    <dbReference type="NCBI Taxonomy" id="104341"/>
    <lineage>
        <taxon>Eukaryota</taxon>
        <taxon>Fungi</taxon>
        <taxon>Dikarya</taxon>
        <taxon>Basidiomycota</taxon>
        <taxon>Agaricomycotina</taxon>
        <taxon>Agaricomycetes</taxon>
        <taxon>Polyporales</taxon>
        <taxon>Adustoporiaceae</taxon>
        <taxon>Rhodonia</taxon>
    </lineage>
</organism>
<dbReference type="PANTHER" id="PTHR38646">
    <property type="entry name" value="YALI0F00814P"/>
    <property type="match status" value="1"/>
</dbReference>
<accession>A0A8H7P410</accession>
<dbReference type="Proteomes" id="UP000639403">
    <property type="component" value="Unassembled WGS sequence"/>
</dbReference>
<feature type="transmembrane region" description="Helical" evidence="1">
    <location>
        <begin position="71"/>
        <end position="91"/>
    </location>
</feature>
<evidence type="ECO:0000256" key="1">
    <source>
        <dbReference type="SAM" id="Phobius"/>
    </source>
</evidence>
<evidence type="ECO:0000313" key="2">
    <source>
        <dbReference type="EMBL" id="KAF9815663.1"/>
    </source>
</evidence>
<feature type="transmembrane region" description="Helical" evidence="1">
    <location>
        <begin position="128"/>
        <end position="154"/>
    </location>
</feature>
<comment type="caution">
    <text evidence="2">The sequence shown here is derived from an EMBL/GenBank/DDBJ whole genome shotgun (WGS) entry which is preliminary data.</text>
</comment>
<evidence type="ECO:0008006" key="4">
    <source>
        <dbReference type="Google" id="ProtNLM"/>
    </source>
</evidence>
<gene>
    <name evidence="2" type="ORF">IEO21_04453</name>
</gene>
<dbReference type="EMBL" id="JADOXO010000066">
    <property type="protein sequence ID" value="KAF9815663.1"/>
    <property type="molecule type" value="Genomic_DNA"/>
</dbReference>
<evidence type="ECO:0000313" key="3">
    <source>
        <dbReference type="Proteomes" id="UP000639403"/>
    </source>
</evidence>
<dbReference type="AlphaFoldDB" id="A0A8H7P410"/>
<sequence length="168" mass="19078">MSLKEGQCEELKAARFYHGHRSDAFYIQSNDEPELLELRARQRTFDGAYARGALADLGYSLTILRLFDKRFAQIGIVYAILSALLYVISYWRHRQSRHDFADHHKGRTWERSIPTVGQSGKRVFGRPFITAGWVVVSVTTVVGLAEIALLVMIFKMDLSVLAAEQGIM</sequence>
<reference evidence="2" key="2">
    <citation type="journal article" name="Front. Microbiol.">
        <title>Degradative Capacity of Two Strains of Rhodonia placenta: From Phenotype to Genotype.</title>
        <authorList>
            <person name="Kolle M."/>
            <person name="Horta M.A.C."/>
            <person name="Nowrousian M."/>
            <person name="Ohm R.A."/>
            <person name="Benz J.P."/>
            <person name="Pilgard A."/>
        </authorList>
    </citation>
    <scope>NUCLEOTIDE SEQUENCE</scope>
    <source>
        <strain evidence="2">FPRL280</strain>
    </source>
</reference>